<organism evidence="7 8">
    <name type="scientific">Pomacea canaliculata</name>
    <name type="common">Golden apple snail</name>
    <dbReference type="NCBI Taxonomy" id="400727"/>
    <lineage>
        <taxon>Eukaryota</taxon>
        <taxon>Metazoa</taxon>
        <taxon>Spiralia</taxon>
        <taxon>Lophotrochozoa</taxon>
        <taxon>Mollusca</taxon>
        <taxon>Gastropoda</taxon>
        <taxon>Caenogastropoda</taxon>
        <taxon>Architaenioglossa</taxon>
        <taxon>Ampullarioidea</taxon>
        <taxon>Ampullariidae</taxon>
        <taxon>Pomacea</taxon>
    </lineage>
</organism>
<feature type="compositionally biased region" description="Basic and acidic residues" evidence="5">
    <location>
        <begin position="286"/>
        <end position="329"/>
    </location>
</feature>
<dbReference type="GO" id="GO:0043161">
    <property type="term" value="P:proteasome-mediated ubiquitin-dependent protein catabolic process"/>
    <property type="evidence" value="ECO:0007669"/>
    <property type="project" value="TreeGrafter"/>
</dbReference>
<dbReference type="SMART" id="SM00232">
    <property type="entry name" value="JAB_MPN"/>
    <property type="match status" value="1"/>
</dbReference>
<evidence type="ECO:0000256" key="2">
    <source>
        <dbReference type="ARBA" id="ARBA00022942"/>
    </source>
</evidence>
<evidence type="ECO:0000313" key="8">
    <source>
        <dbReference type="Proteomes" id="UP000245119"/>
    </source>
</evidence>
<dbReference type="GO" id="GO:0005838">
    <property type="term" value="C:proteasome regulatory particle"/>
    <property type="evidence" value="ECO:0007669"/>
    <property type="project" value="InterPro"/>
</dbReference>
<comment type="caution">
    <text evidence="7">The sequence shown here is derived from an EMBL/GenBank/DDBJ whole genome shotgun (WGS) entry which is preliminary data.</text>
</comment>
<evidence type="ECO:0000256" key="1">
    <source>
        <dbReference type="ARBA" id="ARBA00008568"/>
    </source>
</evidence>
<dbReference type="AlphaFoldDB" id="A0A2T7NIR6"/>
<name>A0A2T7NIR6_POMCA</name>
<protein>
    <recommendedName>
        <fullName evidence="3">26S proteasome non-ATPase regulatory subunit 7</fullName>
    </recommendedName>
    <alternativeName>
        <fullName evidence="4">26S proteasome regulatory subunit RPN8</fullName>
    </alternativeName>
</protein>
<feature type="region of interest" description="Disordered" evidence="5">
    <location>
        <begin position="286"/>
        <end position="335"/>
    </location>
</feature>
<proteinExistence type="inferred from homology"/>
<dbReference type="PANTHER" id="PTHR10540:SF7">
    <property type="entry name" value="26S PROTEASOME NON-ATPASE REGULATORY SUBUNIT 7"/>
    <property type="match status" value="1"/>
</dbReference>
<evidence type="ECO:0000256" key="5">
    <source>
        <dbReference type="SAM" id="MobiDB-lite"/>
    </source>
</evidence>
<dbReference type="OMA" id="HAMSIKT"/>
<dbReference type="PROSITE" id="PS50249">
    <property type="entry name" value="MPN"/>
    <property type="match status" value="1"/>
</dbReference>
<gene>
    <name evidence="7" type="ORF">C0Q70_19237</name>
</gene>
<dbReference type="EMBL" id="PZQS01000012">
    <property type="protein sequence ID" value="PVD21071.1"/>
    <property type="molecule type" value="Genomic_DNA"/>
</dbReference>
<keyword evidence="2" id="KW-0647">Proteasome</keyword>
<dbReference type="GO" id="GO:0008237">
    <property type="term" value="F:metallopeptidase activity"/>
    <property type="evidence" value="ECO:0007669"/>
    <property type="project" value="InterPro"/>
</dbReference>
<dbReference type="Proteomes" id="UP000245119">
    <property type="component" value="Linkage Group LG12"/>
</dbReference>
<feature type="domain" description="MPN" evidence="6">
    <location>
        <begin position="12"/>
        <end position="147"/>
    </location>
</feature>
<comment type="similarity">
    <text evidence="1">Belongs to the peptidase M67A family.</text>
</comment>
<dbReference type="InterPro" id="IPR024969">
    <property type="entry name" value="EIF3F/CSN6-like_C"/>
</dbReference>
<dbReference type="OrthoDB" id="10256771at2759"/>
<dbReference type="InterPro" id="IPR033858">
    <property type="entry name" value="MPN_RPN7_8"/>
</dbReference>
<dbReference type="PANTHER" id="PTHR10540">
    <property type="entry name" value="EUKARYOTIC TRANSLATION INITIATION FACTOR 3 SUBUNIT F-RELATED"/>
    <property type="match status" value="1"/>
</dbReference>
<sequence>MSPTDPNKISKVVVHPLVLLSVVDHFNRMGKVGNVKRVVGVLLGANRGGVLDVSNSFAVPFDEDDRDRNVWFLDHDYLENMYGMFKKVNAREKVVGWYHTGPKLHHNDIAINEMIRKYCPNSVLVVIDAKPKDLGLPTEAYIAVEEVHDDGSPTPKTFDHVPSEIGAEEAEEVGVEHLLRDIKDTTVGTLSQRVTNQLMGLKGLHAHIRDIDTYLQKVVAGQLPINHQVVYQLQDIFNLLPDVNLQEFVRSMYVKTNDQMLVVYLASLIRSVIALHNLIDNKIQNRDAEKNEGKGDSKEKKDAKEKEKKDEKGDGEKKDDKAKESEKKTASKSKK</sequence>
<reference evidence="7 8" key="1">
    <citation type="submission" date="2018-04" db="EMBL/GenBank/DDBJ databases">
        <title>The genome of golden apple snail Pomacea canaliculata provides insight into stress tolerance and invasive adaptation.</title>
        <authorList>
            <person name="Liu C."/>
            <person name="Liu B."/>
            <person name="Ren Y."/>
            <person name="Zhang Y."/>
            <person name="Wang H."/>
            <person name="Li S."/>
            <person name="Jiang F."/>
            <person name="Yin L."/>
            <person name="Zhang G."/>
            <person name="Qian W."/>
            <person name="Fan W."/>
        </authorList>
    </citation>
    <scope>NUCLEOTIDE SEQUENCE [LARGE SCALE GENOMIC DNA]</scope>
    <source>
        <strain evidence="7">SZHN2017</strain>
        <tissue evidence="7">Muscle</tissue>
    </source>
</reference>
<evidence type="ECO:0000256" key="3">
    <source>
        <dbReference type="ARBA" id="ARBA00071765"/>
    </source>
</evidence>
<dbReference type="Pfam" id="PF01398">
    <property type="entry name" value="JAB"/>
    <property type="match status" value="1"/>
</dbReference>
<dbReference type="InterPro" id="IPR000555">
    <property type="entry name" value="JAMM/MPN+_dom"/>
</dbReference>
<evidence type="ECO:0000256" key="4">
    <source>
        <dbReference type="ARBA" id="ARBA00075094"/>
    </source>
</evidence>
<dbReference type="Pfam" id="PF13012">
    <property type="entry name" value="MitMem_reg"/>
    <property type="match status" value="1"/>
</dbReference>
<dbReference type="FunFam" id="3.40.140.10:FF:000009">
    <property type="entry name" value="26S proteasome non-ATPase regulatory subunit 7"/>
    <property type="match status" value="1"/>
</dbReference>
<accession>A0A2T7NIR6</accession>
<keyword evidence="8" id="KW-1185">Reference proteome</keyword>
<dbReference type="STRING" id="400727.A0A2T7NIR6"/>
<evidence type="ECO:0000259" key="6">
    <source>
        <dbReference type="PROSITE" id="PS50249"/>
    </source>
</evidence>
<dbReference type="Gene3D" id="3.40.140.10">
    <property type="entry name" value="Cytidine Deaminase, domain 2"/>
    <property type="match status" value="1"/>
</dbReference>
<evidence type="ECO:0000313" key="7">
    <source>
        <dbReference type="EMBL" id="PVD21071.1"/>
    </source>
</evidence>
<dbReference type="CDD" id="cd08062">
    <property type="entry name" value="MPN_RPN7_8"/>
    <property type="match status" value="1"/>
</dbReference>
<dbReference type="InterPro" id="IPR037518">
    <property type="entry name" value="MPN"/>
</dbReference>